<comment type="cofactor">
    <cofactor evidence="1">
        <name>heme</name>
        <dbReference type="ChEBI" id="CHEBI:30413"/>
    </cofactor>
</comment>
<accession>A0ABR1UUQ1</accession>
<feature type="region of interest" description="Disordered" evidence="7">
    <location>
        <begin position="345"/>
        <end position="372"/>
    </location>
</feature>
<keyword evidence="5" id="KW-0408">Iron</keyword>
<evidence type="ECO:0000256" key="1">
    <source>
        <dbReference type="ARBA" id="ARBA00001971"/>
    </source>
</evidence>
<evidence type="ECO:0000256" key="3">
    <source>
        <dbReference type="ARBA" id="ARBA00022617"/>
    </source>
</evidence>
<keyword evidence="6" id="KW-0503">Monooxygenase</keyword>
<keyword evidence="3" id="KW-0349">Heme</keyword>
<dbReference type="RefSeq" id="XP_066661255.1">
    <property type="nucleotide sequence ID" value="XM_066819067.1"/>
</dbReference>
<dbReference type="PANTHER" id="PTHR24305">
    <property type="entry name" value="CYTOCHROME P450"/>
    <property type="match status" value="1"/>
</dbReference>
<dbReference type="PANTHER" id="PTHR24305:SF168">
    <property type="entry name" value="P450, PUTATIVE (EUROFUNG)-RELATED"/>
    <property type="match status" value="1"/>
</dbReference>
<evidence type="ECO:0000313" key="9">
    <source>
        <dbReference type="Proteomes" id="UP001433268"/>
    </source>
</evidence>
<evidence type="ECO:0000256" key="5">
    <source>
        <dbReference type="ARBA" id="ARBA00023004"/>
    </source>
</evidence>
<evidence type="ECO:0000256" key="6">
    <source>
        <dbReference type="ARBA" id="ARBA00023033"/>
    </source>
</evidence>
<name>A0ABR1UUQ1_9PEZI</name>
<dbReference type="Gene3D" id="1.10.630.10">
    <property type="entry name" value="Cytochrome P450"/>
    <property type="match status" value="1"/>
</dbReference>
<evidence type="ECO:0000313" key="8">
    <source>
        <dbReference type="EMBL" id="KAK8062656.1"/>
    </source>
</evidence>
<dbReference type="InterPro" id="IPR002403">
    <property type="entry name" value="Cyt_P450_E_grp-IV"/>
</dbReference>
<keyword evidence="6" id="KW-0560">Oxidoreductase</keyword>
<dbReference type="GeneID" id="92052127"/>
<keyword evidence="9" id="KW-1185">Reference proteome</keyword>
<comment type="similarity">
    <text evidence="2">Belongs to the cytochrome P450 family.</text>
</comment>
<comment type="caution">
    <text evidence="8">The sequence shown here is derived from an EMBL/GenBank/DDBJ whole genome shotgun (WGS) entry which is preliminary data.</text>
</comment>
<dbReference type="Pfam" id="PF00067">
    <property type="entry name" value="p450"/>
    <property type="match status" value="2"/>
</dbReference>
<dbReference type="EMBL" id="JAQQWN010000010">
    <property type="protein sequence ID" value="KAK8062656.1"/>
    <property type="molecule type" value="Genomic_DNA"/>
</dbReference>
<protein>
    <submittedName>
        <fullName evidence="8">Cytochrome P450</fullName>
    </submittedName>
</protein>
<evidence type="ECO:0000256" key="7">
    <source>
        <dbReference type="SAM" id="MobiDB-lite"/>
    </source>
</evidence>
<dbReference type="InterPro" id="IPR050121">
    <property type="entry name" value="Cytochrome_P450_monoxygenase"/>
</dbReference>
<evidence type="ECO:0000256" key="2">
    <source>
        <dbReference type="ARBA" id="ARBA00010617"/>
    </source>
</evidence>
<dbReference type="PRINTS" id="PR00385">
    <property type="entry name" value="P450"/>
</dbReference>
<dbReference type="SUPFAM" id="SSF48264">
    <property type="entry name" value="Cytochrome P450"/>
    <property type="match status" value="1"/>
</dbReference>
<reference evidence="8 9" key="1">
    <citation type="submission" date="2023-01" db="EMBL/GenBank/DDBJ databases">
        <title>Analysis of 21 Apiospora genomes using comparative genomics revels a genus with tremendous synthesis potential of carbohydrate active enzymes and secondary metabolites.</title>
        <authorList>
            <person name="Sorensen T."/>
        </authorList>
    </citation>
    <scope>NUCLEOTIDE SEQUENCE [LARGE SCALE GENOMIC DNA]</scope>
    <source>
        <strain evidence="8 9">CBS 114990</strain>
    </source>
</reference>
<proteinExistence type="inferred from homology"/>
<dbReference type="PRINTS" id="PR00465">
    <property type="entry name" value="EP450IV"/>
</dbReference>
<evidence type="ECO:0000256" key="4">
    <source>
        <dbReference type="ARBA" id="ARBA00022723"/>
    </source>
</evidence>
<gene>
    <name evidence="8" type="ORF">PG997_014753</name>
</gene>
<sequence length="508" mass="56726">MNTWKKLAHIPGHPVAHFSIIWLVRHAWNGNLFPTLIQAGEDYGSLVRIGPNLLLCSDADEVVAISGIRSQFTKGPAYDAGRVTDGDETHVASERDPAKHKALRLKMGSAYSINFQPAADHQISNLMHLISRKYVSQPGRNPRSMPPYMDFGQKVQFYTLDFIGEFAFGESFGFLKKDVDVRRMTEINDLSIRLMTVAGLIPWLADLRSIWPFRLLLPREGNKVGFGILFGLAKSLVDKRTAPGAVPKNDMMQAFIRSGMTREQLMQQVYIHIVAGTDASANWARMMMLCLLTCPTAYLRLQREIDHANSANRLSKPIAADEEARKLVYLEAVLCESLRLHPPSIAPSKLSPQTATKHHGGTAGSDKETKHKPKPAMVCGYHIPANTQIGANVPGILRSKDVFGDDAGCFRPERWLPLTGDGKTPAAEAARLSRMRKTLDTVFGAGKFQCMGKAIAWMEVRKLFVELFRRFDFDIVDNIAPLQLQSFAITVVHGFHLRVTRRPEWAEV</sequence>
<dbReference type="InterPro" id="IPR001128">
    <property type="entry name" value="Cyt_P450"/>
</dbReference>
<keyword evidence="4" id="KW-0479">Metal-binding</keyword>
<dbReference type="InterPro" id="IPR036396">
    <property type="entry name" value="Cyt_P450_sf"/>
</dbReference>
<dbReference type="Proteomes" id="UP001433268">
    <property type="component" value="Unassembled WGS sequence"/>
</dbReference>
<organism evidence="8 9">
    <name type="scientific">Apiospora hydei</name>
    <dbReference type="NCBI Taxonomy" id="1337664"/>
    <lineage>
        <taxon>Eukaryota</taxon>
        <taxon>Fungi</taxon>
        <taxon>Dikarya</taxon>
        <taxon>Ascomycota</taxon>
        <taxon>Pezizomycotina</taxon>
        <taxon>Sordariomycetes</taxon>
        <taxon>Xylariomycetidae</taxon>
        <taxon>Amphisphaeriales</taxon>
        <taxon>Apiosporaceae</taxon>
        <taxon>Apiospora</taxon>
    </lineage>
</organism>